<feature type="transmembrane region" description="Helical" evidence="4">
    <location>
        <begin position="473"/>
        <end position="496"/>
    </location>
</feature>
<accession>A0A8S0ZJM1</accession>
<dbReference type="Proteomes" id="UP000494256">
    <property type="component" value="Unassembled WGS sequence"/>
</dbReference>
<dbReference type="OrthoDB" id="7866065at2759"/>
<keyword evidence="1" id="KW-0433">Leucine-rich repeat</keyword>
<name>A0A8S0ZJM1_ARCPL</name>
<gene>
    <name evidence="6" type="ORF">APLA_LOCUS6206</name>
</gene>
<evidence type="ECO:0000259" key="5">
    <source>
        <dbReference type="SMART" id="SM00082"/>
    </source>
</evidence>
<evidence type="ECO:0000256" key="1">
    <source>
        <dbReference type="ARBA" id="ARBA00022614"/>
    </source>
</evidence>
<keyword evidence="4" id="KW-0472">Membrane</keyword>
<dbReference type="SUPFAM" id="SSF52058">
    <property type="entry name" value="L domain-like"/>
    <property type="match status" value="1"/>
</dbReference>
<dbReference type="EMBL" id="CADEBD010000293">
    <property type="protein sequence ID" value="CAB3233721.1"/>
    <property type="molecule type" value="Genomic_DNA"/>
</dbReference>
<dbReference type="Gene3D" id="3.80.10.10">
    <property type="entry name" value="Ribonuclease Inhibitor"/>
    <property type="match status" value="3"/>
</dbReference>
<dbReference type="PANTHER" id="PTHR24366">
    <property type="entry name" value="IG(IMMUNOGLOBULIN) AND LRR(LEUCINE RICH REPEAT) DOMAINS"/>
    <property type="match status" value="1"/>
</dbReference>
<dbReference type="AlphaFoldDB" id="A0A8S0ZJM1"/>
<feature type="domain" description="LRRCT" evidence="5">
    <location>
        <begin position="406"/>
        <end position="461"/>
    </location>
</feature>
<keyword evidence="4" id="KW-1133">Transmembrane helix</keyword>
<feature type="transmembrane region" description="Helical" evidence="4">
    <location>
        <begin position="34"/>
        <end position="52"/>
    </location>
</feature>
<dbReference type="InterPro" id="IPR003591">
    <property type="entry name" value="Leu-rich_rpt_typical-subtyp"/>
</dbReference>
<dbReference type="SMART" id="SM00082">
    <property type="entry name" value="LRRCT"/>
    <property type="match status" value="1"/>
</dbReference>
<protein>
    <recommendedName>
        <fullName evidence="5">LRRCT domain-containing protein</fullName>
    </recommendedName>
</protein>
<keyword evidence="4" id="KW-0812">Transmembrane</keyword>
<dbReference type="InterPro" id="IPR000483">
    <property type="entry name" value="Cys-rich_flank_reg_C"/>
</dbReference>
<evidence type="ECO:0000256" key="2">
    <source>
        <dbReference type="ARBA" id="ARBA00022729"/>
    </source>
</evidence>
<dbReference type="GO" id="GO:0071944">
    <property type="term" value="C:cell periphery"/>
    <property type="evidence" value="ECO:0007669"/>
    <property type="project" value="UniProtKB-ARBA"/>
</dbReference>
<keyword evidence="3" id="KW-0677">Repeat</keyword>
<dbReference type="PANTHER" id="PTHR24366:SF170">
    <property type="entry name" value="RE50361P"/>
    <property type="match status" value="1"/>
</dbReference>
<keyword evidence="2" id="KW-0732">Signal</keyword>
<dbReference type="InterPro" id="IPR032675">
    <property type="entry name" value="LRR_dom_sf"/>
</dbReference>
<evidence type="ECO:0000313" key="6">
    <source>
        <dbReference type="EMBL" id="CAB3233721.1"/>
    </source>
</evidence>
<evidence type="ECO:0000256" key="3">
    <source>
        <dbReference type="ARBA" id="ARBA00022737"/>
    </source>
</evidence>
<proteinExistence type="predicted"/>
<evidence type="ECO:0000256" key="4">
    <source>
        <dbReference type="SAM" id="Phobius"/>
    </source>
</evidence>
<comment type="caution">
    <text evidence="6">The sequence shown here is derived from an EMBL/GenBank/DDBJ whole genome shotgun (WGS) entry which is preliminary data.</text>
</comment>
<evidence type="ECO:0000313" key="7">
    <source>
        <dbReference type="Proteomes" id="UP000494256"/>
    </source>
</evidence>
<sequence>MLKQFVEKNNCDKVLLCLKKVKCVYNLWKILRKMGGNAVAFVIFAVLIVGIHCENATTTHAPPSKEVALQSGICRVCSCKDDKVDCFDKKIADYFNLQQWADLKEIKPKEVDLSENLFTNVTMMAELPIEVLNLSRCRIDVIQSGSFKDLQNMRVLDLSYNKLTTAKLSPHAFEGRYAPEEYEPLASMRILNLAYNDLHSLNQDLFEHLPELEQLDISGNPLTTIDHVTLIAISSLPRLKVLRMRSCQLDEIPEKFLHTPRYLERLDISDNHLTIVPQELDETKNLVYLNLNQNKIVRLDMSSEDHPGFPRLRKLEELHMCNIPTLKYIGAGALAGLENLKRLHLSFNPSLEHIDPKALARPDEIGETYVWPMLKELYMKSNNLSEIDSRLLSRWDLLEKVDVSDNPFLCDCSTQWMVDDLTNTVDKLGGNSSLMHCHEPVEMKAYTMKHLHDTRRTMRCVDKYGNRPERDGAILLGLLIGVLLAVPLMLALVLLWRHGYFAWIGLRPPADVSRAFYKRAPAEDNYF</sequence>
<dbReference type="Pfam" id="PF13855">
    <property type="entry name" value="LRR_8"/>
    <property type="match status" value="3"/>
</dbReference>
<dbReference type="SMART" id="SM00369">
    <property type="entry name" value="LRR_TYP"/>
    <property type="match status" value="8"/>
</dbReference>
<organism evidence="6 7">
    <name type="scientific">Arctia plantaginis</name>
    <name type="common">Wood tiger moth</name>
    <name type="synonym">Phalaena plantaginis</name>
    <dbReference type="NCBI Taxonomy" id="874455"/>
    <lineage>
        <taxon>Eukaryota</taxon>
        <taxon>Metazoa</taxon>
        <taxon>Ecdysozoa</taxon>
        <taxon>Arthropoda</taxon>
        <taxon>Hexapoda</taxon>
        <taxon>Insecta</taxon>
        <taxon>Pterygota</taxon>
        <taxon>Neoptera</taxon>
        <taxon>Endopterygota</taxon>
        <taxon>Lepidoptera</taxon>
        <taxon>Glossata</taxon>
        <taxon>Ditrysia</taxon>
        <taxon>Noctuoidea</taxon>
        <taxon>Erebidae</taxon>
        <taxon>Arctiinae</taxon>
        <taxon>Arctia</taxon>
    </lineage>
</organism>
<dbReference type="InterPro" id="IPR001611">
    <property type="entry name" value="Leu-rich_rpt"/>
</dbReference>
<reference evidence="6 7" key="1">
    <citation type="submission" date="2020-04" db="EMBL/GenBank/DDBJ databases">
        <authorList>
            <person name="Wallbank WR R."/>
            <person name="Pardo Diaz C."/>
            <person name="Kozak K."/>
            <person name="Martin S."/>
            <person name="Jiggins C."/>
            <person name="Moest M."/>
            <person name="Warren A I."/>
            <person name="Byers J.R.P. K."/>
            <person name="Montejo-Kovacevich G."/>
            <person name="Yen C E."/>
        </authorList>
    </citation>
    <scope>NUCLEOTIDE SEQUENCE [LARGE SCALE GENOMIC DNA]</scope>
</reference>